<keyword evidence="5 6" id="KW-0560">Oxidoreductase</keyword>
<reference evidence="9 10" key="1">
    <citation type="submission" date="2016-11" db="EMBL/GenBank/DDBJ databases">
        <authorList>
            <person name="Jaros S."/>
            <person name="Januszkiewicz K."/>
            <person name="Wedrychowicz H."/>
        </authorList>
    </citation>
    <scope>NUCLEOTIDE SEQUENCE [LARGE SCALE GENOMIC DNA]</scope>
    <source>
        <strain evidence="9 10">DSM 43832</strain>
    </source>
</reference>
<evidence type="ECO:0000256" key="4">
    <source>
        <dbReference type="ARBA" id="ARBA00022827"/>
    </source>
</evidence>
<dbReference type="Pfam" id="PF00441">
    <property type="entry name" value="Acyl-CoA_dh_1"/>
    <property type="match status" value="1"/>
</dbReference>
<dbReference type="InterPro" id="IPR036250">
    <property type="entry name" value="AcylCo_DH-like_C"/>
</dbReference>
<dbReference type="SUPFAM" id="SSF47203">
    <property type="entry name" value="Acyl-CoA dehydrogenase C-terminal domain-like"/>
    <property type="match status" value="1"/>
</dbReference>
<accession>A0A1M6P5E5</accession>
<dbReference type="PANTHER" id="PTHR43292">
    <property type="entry name" value="ACYL-COA DEHYDROGENASE"/>
    <property type="match status" value="1"/>
</dbReference>
<evidence type="ECO:0000256" key="2">
    <source>
        <dbReference type="ARBA" id="ARBA00009347"/>
    </source>
</evidence>
<keyword evidence="4 6" id="KW-0274">FAD</keyword>
<keyword evidence="10" id="KW-1185">Reference proteome</keyword>
<comment type="similarity">
    <text evidence="2 6">Belongs to the acyl-CoA dehydrogenase family.</text>
</comment>
<dbReference type="RefSeq" id="WP_073455214.1">
    <property type="nucleotide sequence ID" value="NZ_CALGVN010000053.1"/>
</dbReference>
<evidence type="ECO:0000256" key="6">
    <source>
        <dbReference type="RuleBase" id="RU362125"/>
    </source>
</evidence>
<proteinExistence type="inferred from homology"/>
<dbReference type="OrthoDB" id="3964153at2"/>
<organism evidence="9 10">
    <name type="scientific">Pseudonocardia thermophila</name>
    <dbReference type="NCBI Taxonomy" id="1848"/>
    <lineage>
        <taxon>Bacteria</taxon>
        <taxon>Bacillati</taxon>
        <taxon>Actinomycetota</taxon>
        <taxon>Actinomycetes</taxon>
        <taxon>Pseudonocardiales</taxon>
        <taxon>Pseudonocardiaceae</taxon>
        <taxon>Pseudonocardia</taxon>
    </lineage>
</organism>
<feature type="domain" description="Acyl-CoA oxidase/dehydrogenase middle" evidence="8">
    <location>
        <begin position="121"/>
        <end position="215"/>
    </location>
</feature>
<dbReference type="AlphaFoldDB" id="A0A1M6P5E5"/>
<dbReference type="InterPro" id="IPR009100">
    <property type="entry name" value="AcylCoA_DH/oxidase_NM_dom_sf"/>
</dbReference>
<dbReference type="InterPro" id="IPR006091">
    <property type="entry name" value="Acyl-CoA_Oxase/DH_mid-dom"/>
</dbReference>
<comment type="cofactor">
    <cofactor evidence="1 6">
        <name>FAD</name>
        <dbReference type="ChEBI" id="CHEBI:57692"/>
    </cofactor>
</comment>
<name>A0A1M6P5E5_PSETH</name>
<evidence type="ECO:0000256" key="5">
    <source>
        <dbReference type="ARBA" id="ARBA00023002"/>
    </source>
</evidence>
<dbReference type="GO" id="GO:0050660">
    <property type="term" value="F:flavin adenine dinucleotide binding"/>
    <property type="evidence" value="ECO:0007669"/>
    <property type="project" value="InterPro"/>
</dbReference>
<evidence type="ECO:0000259" key="8">
    <source>
        <dbReference type="Pfam" id="PF02770"/>
    </source>
</evidence>
<dbReference type="GO" id="GO:0005886">
    <property type="term" value="C:plasma membrane"/>
    <property type="evidence" value="ECO:0007669"/>
    <property type="project" value="TreeGrafter"/>
</dbReference>
<dbReference type="SUPFAM" id="SSF56645">
    <property type="entry name" value="Acyl-CoA dehydrogenase NM domain-like"/>
    <property type="match status" value="1"/>
</dbReference>
<dbReference type="PANTHER" id="PTHR43292:SF3">
    <property type="entry name" value="ACYL-COA DEHYDROGENASE FADE29"/>
    <property type="match status" value="1"/>
</dbReference>
<dbReference type="Proteomes" id="UP000184363">
    <property type="component" value="Unassembled WGS sequence"/>
</dbReference>
<gene>
    <name evidence="9" type="ORF">SAMN05443637_10256</name>
</gene>
<sequence>MNPAAFRESVTAWLAGHADELEPFRARPFTVLAEHVERLRPFHRRLYDAGFTRAGWPADSGGSGGSALLRGVLYDEILAAGYDLPRGFEFAEIIVPTLFDFAPHLARRHLPAILRGDLLMCQGFSEPGSGSDLGSLTTRAVPDRDGFRVTGQKTWIGNGAVADWCLLLARTGDRASRHRGLTMLWIDMTSPGLSTRPIAMADGTDELAELYLDDVAVPAEHVVGGVGQGWAVAMHLLQFERSTWAWQRQAHLLATLSTAAREGARPAALGTAFLDALALRALSLEALLTTAAGHPLGPASSVTKLVLSTAERSALDARLSAGDPILTDPAGHHAAEWFHARSTSVFGGAAEIQRDLVADRVLGLPRGSA</sequence>
<dbReference type="STRING" id="1848.SAMN05443637_10256"/>
<dbReference type="GO" id="GO:0016627">
    <property type="term" value="F:oxidoreductase activity, acting on the CH-CH group of donors"/>
    <property type="evidence" value="ECO:0007669"/>
    <property type="project" value="InterPro"/>
</dbReference>
<dbReference type="Gene3D" id="1.20.140.10">
    <property type="entry name" value="Butyryl-CoA Dehydrogenase, subunit A, domain 3"/>
    <property type="match status" value="1"/>
</dbReference>
<evidence type="ECO:0000313" key="9">
    <source>
        <dbReference type="EMBL" id="SHK03158.1"/>
    </source>
</evidence>
<dbReference type="InterPro" id="IPR009075">
    <property type="entry name" value="AcylCo_DH/oxidase_C"/>
</dbReference>
<dbReference type="EMBL" id="FRAP01000002">
    <property type="protein sequence ID" value="SHK03158.1"/>
    <property type="molecule type" value="Genomic_DNA"/>
</dbReference>
<evidence type="ECO:0000256" key="1">
    <source>
        <dbReference type="ARBA" id="ARBA00001974"/>
    </source>
</evidence>
<dbReference type="Pfam" id="PF02770">
    <property type="entry name" value="Acyl-CoA_dh_M"/>
    <property type="match status" value="1"/>
</dbReference>
<feature type="domain" description="Acyl-CoA dehydrogenase/oxidase C-terminal" evidence="7">
    <location>
        <begin position="227"/>
        <end position="362"/>
    </location>
</feature>
<protein>
    <submittedName>
        <fullName evidence="9">Acyl-CoA dehydrogenase</fullName>
    </submittedName>
</protein>
<dbReference type="InterPro" id="IPR037069">
    <property type="entry name" value="AcylCoA_DH/ox_N_sf"/>
</dbReference>
<keyword evidence="3 6" id="KW-0285">Flavoprotein</keyword>
<dbReference type="Gene3D" id="1.10.540.10">
    <property type="entry name" value="Acyl-CoA dehydrogenase/oxidase, N-terminal domain"/>
    <property type="match status" value="1"/>
</dbReference>
<dbReference type="InterPro" id="IPR052161">
    <property type="entry name" value="Mycobact_Acyl-CoA_DH"/>
</dbReference>
<evidence type="ECO:0000259" key="7">
    <source>
        <dbReference type="Pfam" id="PF00441"/>
    </source>
</evidence>
<dbReference type="Gene3D" id="2.40.110.10">
    <property type="entry name" value="Butyryl-CoA Dehydrogenase, subunit A, domain 2"/>
    <property type="match status" value="1"/>
</dbReference>
<dbReference type="InterPro" id="IPR046373">
    <property type="entry name" value="Acyl-CoA_Oxase/DH_mid-dom_sf"/>
</dbReference>
<evidence type="ECO:0000256" key="3">
    <source>
        <dbReference type="ARBA" id="ARBA00022630"/>
    </source>
</evidence>
<evidence type="ECO:0000313" key="10">
    <source>
        <dbReference type="Proteomes" id="UP000184363"/>
    </source>
</evidence>